<evidence type="ECO:0000256" key="7">
    <source>
        <dbReference type="SAM" id="MobiDB-lite"/>
    </source>
</evidence>
<comment type="similarity">
    <text evidence="6">Belongs to the protein kinase superfamily.</text>
</comment>
<evidence type="ECO:0000256" key="5">
    <source>
        <dbReference type="PROSITE-ProRule" id="PRU10141"/>
    </source>
</evidence>
<dbReference type="PROSITE" id="PS00108">
    <property type="entry name" value="PROTEIN_KINASE_ST"/>
    <property type="match status" value="1"/>
</dbReference>
<evidence type="ECO:0000256" key="1">
    <source>
        <dbReference type="ARBA" id="ARBA00022679"/>
    </source>
</evidence>
<dbReference type="GO" id="GO:0005524">
    <property type="term" value="F:ATP binding"/>
    <property type="evidence" value="ECO:0007669"/>
    <property type="project" value="UniProtKB-UniRule"/>
</dbReference>
<protein>
    <recommendedName>
        <fullName evidence="8">Protein kinase domain-containing protein</fullName>
    </recommendedName>
</protein>
<dbReference type="Pfam" id="PF00069">
    <property type="entry name" value="Pkinase"/>
    <property type="match status" value="1"/>
</dbReference>
<feature type="compositionally biased region" description="Polar residues" evidence="7">
    <location>
        <begin position="33"/>
        <end position="56"/>
    </location>
</feature>
<dbReference type="InterPro" id="IPR008271">
    <property type="entry name" value="Ser/Thr_kinase_AS"/>
</dbReference>
<dbReference type="InterPro" id="IPR011009">
    <property type="entry name" value="Kinase-like_dom_sf"/>
</dbReference>
<feature type="binding site" evidence="5">
    <location>
        <position position="123"/>
    </location>
    <ligand>
        <name>ATP</name>
        <dbReference type="ChEBI" id="CHEBI:30616"/>
    </ligand>
</feature>
<dbReference type="InterPro" id="IPR017441">
    <property type="entry name" value="Protein_kinase_ATP_BS"/>
</dbReference>
<sequence>MHFAGTDAPPISSPAAVQTEVEALEEADPPADPTQSTAPSVPSRSAAATLQTTASGHASKAQPSPPAPLVPVNPLPAWHQACLAGLLNLTVLQGDFKLGKQLGGGCFGSVWSMTWQGKTYAIKVPQAAHGTCEGLEGFIREAQITQRVAGPGVVRQEGVFTSVGQLAAFQPTWLRSPVCTGILLEHMAGGSLLANNRRLKQLGIRMTYDQQMGVMYQLCSTLARTHRLGYTHHDIKGDNILLEEELGPFNGRMPLVKLADWGVARPNGESCVGTPGYSAPEVHTAPLPQPQWAFRRPLCAISGE</sequence>
<dbReference type="EMBL" id="JALJOV010000043">
    <property type="protein sequence ID" value="KAK9868141.1"/>
    <property type="molecule type" value="Genomic_DNA"/>
</dbReference>
<evidence type="ECO:0000256" key="2">
    <source>
        <dbReference type="ARBA" id="ARBA00022741"/>
    </source>
</evidence>
<evidence type="ECO:0000313" key="10">
    <source>
        <dbReference type="Proteomes" id="UP001485043"/>
    </source>
</evidence>
<keyword evidence="6" id="KW-0723">Serine/threonine-protein kinase</keyword>
<comment type="caution">
    <text evidence="9">The sequence shown here is derived from an EMBL/GenBank/DDBJ whole genome shotgun (WGS) entry which is preliminary data.</text>
</comment>
<proteinExistence type="inferred from homology"/>
<dbReference type="SUPFAM" id="SSF56112">
    <property type="entry name" value="Protein kinase-like (PK-like)"/>
    <property type="match status" value="1"/>
</dbReference>
<gene>
    <name evidence="9" type="ORF">WJX84_007222</name>
</gene>
<evidence type="ECO:0000256" key="6">
    <source>
        <dbReference type="RuleBase" id="RU000304"/>
    </source>
</evidence>
<keyword evidence="1" id="KW-0808">Transferase</keyword>
<evidence type="ECO:0000313" key="9">
    <source>
        <dbReference type="EMBL" id="KAK9868141.1"/>
    </source>
</evidence>
<dbReference type="AlphaFoldDB" id="A0AAW1TI46"/>
<dbReference type="Proteomes" id="UP001485043">
    <property type="component" value="Unassembled WGS sequence"/>
</dbReference>
<name>A0AAW1TI46_9CHLO</name>
<dbReference type="PANTHER" id="PTHR44329">
    <property type="entry name" value="SERINE/THREONINE-PROTEIN KINASE TNNI3K-RELATED"/>
    <property type="match status" value="1"/>
</dbReference>
<dbReference type="GO" id="GO:0004674">
    <property type="term" value="F:protein serine/threonine kinase activity"/>
    <property type="evidence" value="ECO:0007669"/>
    <property type="project" value="UniProtKB-KW"/>
</dbReference>
<dbReference type="PANTHER" id="PTHR44329:SF260">
    <property type="entry name" value="PROTEIN KINASE DOMAIN-CONTAINING PROTEIN"/>
    <property type="match status" value="1"/>
</dbReference>
<dbReference type="Gene3D" id="3.30.200.20">
    <property type="entry name" value="Phosphorylase Kinase, domain 1"/>
    <property type="match status" value="1"/>
</dbReference>
<accession>A0AAW1TI46</accession>
<keyword evidence="10" id="KW-1185">Reference proteome</keyword>
<dbReference type="SMART" id="SM00220">
    <property type="entry name" value="S_TKc"/>
    <property type="match status" value="1"/>
</dbReference>
<dbReference type="PROSITE" id="PS50011">
    <property type="entry name" value="PROTEIN_KINASE_DOM"/>
    <property type="match status" value="1"/>
</dbReference>
<dbReference type="PROSITE" id="PS00107">
    <property type="entry name" value="PROTEIN_KINASE_ATP"/>
    <property type="match status" value="1"/>
</dbReference>
<evidence type="ECO:0000259" key="8">
    <source>
        <dbReference type="PROSITE" id="PS50011"/>
    </source>
</evidence>
<dbReference type="Gene3D" id="1.10.510.10">
    <property type="entry name" value="Transferase(Phosphotransferase) domain 1"/>
    <property type="match status" value="1"/>
</dbReference>
<feature type="region of interest" description="Disordered" evidence="7">
    <location>
        <begin position="1"/>
        <end position="68"/>
    </location>
</feature>
<keyword evidence="3" id="KW-0418">Kinase</keyword>
<organism evidence="9 10">
    <name type="scientific">Apatococcus fuscideae</name>
    <dbReference type="NCBI Taxonomy" id="2026836"/>
    <lineage>
        <taxon>Eukaryota</taxon>
        <taxon>Viridiplantae</taxon>
        <taxon>Chlorophyta</taxon>
        <taxon>core chlorophytes</taxon>
        <taxon>Trebouxiophyceae</taxon>
        <taxon>Chlorellales</taxon>
        <taxon>Chlorellaceae</taxon>
        <taxon>Apatococcus</taxon>
    </lineage>
</organism>
<dbReference type="InterPro" id="IPR000719">
    <property type="entry name" value="Prot_kinase_dom"/>
</dbReference>
<reference evidence="9 10" key="1">
    <citation type="journal article" date="2024" name="Nat. Commun.">
        <title>Phylogenomics reveals the evolutionary origins of lichenization in chlorophyte algae.</title>
        <authorList>
            <person name="Puginier C."/>
            <person name="Libourel C."/>
            <person name="Otte J."/>
            <person name="Skaloud P."/>
            <person name="Haon M."/>
            <person name="Grisel S."/>
            <person name="Petersen M."/>
            <person name="Berrin J.G."/>
            <person name="Delaux P.M."/>
            <person name="Dal Grande F."/>
            <person name="Keller J."/>
        </authorList>
    </citation>
    <scope>NUCLEOTIDE SEQUENCE [LARGE SCALE GENOMIC DNA]</scope>
    <source>
        <strain evidence="9 10">SAG 2523</strain>
    </source>
</reference>
<evidence type="ECO:0000256" key="4">
    <source>
        <dbReference type="ARBA" id="ARBA00022840"/>
    </source>
</evidence>
<keyword evidence="4 5" id="KW-0067">ATP-binding</keyword>
<feature type="domain" description="Protein kinase" evidence="8">
    <location>
        <begin position="96"/>
        <end position="304"/>
    </location>
</feature>
<keyword evidence="2 5" id="KW-0547">Nucleotide-binding</keyword>
<evidence type="ECO:0000256" key="3">
    <source>
        <dbReference type="ARBA" id="ARBA00022777"/>
    </source>
</evidence>
<dbReference type="InterPro" id="IPR051681">
    <property type="entry name" value="Ser/Thr_Kinases-Pseudokinases"/>
</dbReference>